<feature type="domain" description="ABC transporter" evidence="8">
    <location>
        <begin position="333"/>
        <end position="568"/>
    </location>
</feature>
<dbReference type="Proteomes" id="UP000608420">
    <property type="component" value="Unassembled WGS sequence"/>
</dbReference>
<dbReference type="InterPro" id="IPR003593">
    <property type="entry name" value="AAA+_ATPase"/>
</dbReference>
<keyword evidence="3" id="KW-0547">Nucleotide-binding</keyword>
<keyword evidence="11" id="KW-1185">Reference proteome</keyword>
<dbReference type="PROSITE" id="PS50929">
    <property type="entry name" value="ABC_TM1F"/>
    <property type="match status" value="1"/>
</dbReference>
<keyword evidence="5 7" id="KW-1133">Transmembrane helix</keyword>
<evidence type="ECO:0000256" key="5">
    <source>
        <dbReference type="ARBA" id="ARBA00022989"/>
    </source>
</evidence>
<feature type="transmembrane region" description="Helical" evidence="7">
    <location>
        <begin position="52"/>
        <end position="76"/>
    </location>
</feature>
<evidence type="ECO:0000256" key="6">
    <source>
        <dbReference type="ARBA" id="ARBA00023136"/>
    </source>
</evidence>
<dbReference type="SMART" id="SM00382">
    <property type="entry name" value="AAA"/>
    <property type="match status" value="1"/>
</dbReference>
<dbReference type="EMBL" id="BMIW01000059">
    <property type="protein sequence ID" value="GGG19725.1"/>
    <property type="molecule type" value="Genomic_DNA"/>
</dbReference>
<dbReference type="PANTHER" id="PTHR43394">
    <property type="entry name" value="ATP-DEPENDENT PERMEASE MDL1, MITOCHONDRIAL"/>
    <property type="match status" value="1"/>
</dbReference>
<reference evidence="11" key="1">
    <citation type="journal article" date="2019" name="Int. J. Syst. Evol. Microbiol.">
        <title>The Global Catalogue of Microorganisms (GCM) 10K type strain sequencing project: providing services to taxonomists for standard genome sequencing and annotation.</title>
        <authorList>
            <consortium name="The Broad Institute Genomics Platform"/>
            <consortium name="The Broad Institute Genome Sequencing Center for Infectious Disease"/>
            <person name="Wu L."/>
            <person name="Ma J."/>
        </authorList>
    </citation>
    <scope>NUCLEOTIDE SEQUENCE [LARGE SCALE GENOMIC DNA]</scope>
    <source>
        <strain evidence="11">CGMCC 1.15420</strain>
    </source>
</reference>
<dbReference type="GO" id="GO:0005524">
    <property type="term" value="F:ATP binding"/>
    <property type="evidence" value="ECO:0007669"/>
    <property type="project" value="UniProtKB-KW"/>
</dbReference>
<dbReference type="InterPro" id="IPR017871">
    <property type="entry name" value="ABC_transporter-like_CS"/>
</dbReference>
<dbReference type="Pfam" id="PF00005">
    <property type="entry name" value="ABC_tran"/>
    <property type="match status" value="1"/>
</dbReference>
<feature type="transmembrane region" description="Helical" evidence="7">
    <location>
        <begin position="155"/>
        <end position="174"/>
    </location>
</feature>
<dbReference type="SUPFAM" id="SSF90123">
    <property type="entry name" value="ABC transporter transmembrane region"/>
    <property type="match status" value="1"/>
</dbReference>
<evidence type="ECO:0000256" key="4">
    <source>
        <dbReference type="ARBA" id="ARBA00022840"/>
    </source>
</evidence>
<dbReference type="PANTHER" id="PTHR43394:SF1">
    <property type="entry name" value="ATP-BINDING CASSETTE SUB-FAMILY B MEMBER 10, MITOCHONDRIAL"/>
    <property type="match status" value="1"/>
</dbReference>
<keyword evidence="4 10" id="KW-0067">ATP-binding</keyword>
<evidence type="ECO:0000256" key="1">
    <source>
        <dbReference type="ARBA" id="ARBA00004651"/>
    </source>
</evidence>
<evidence type="ECO:0000259" key="8">
    <source>
        <dbReference type="PROSITE" id="PS50893"/>
    </source>
</evidence>
<evidence type="ECO:0000256" key="3">
    <source>
        <dbReference type="ARBA" id="ARBA00022741"/>
    </source>
</evidence>
<evidence type="ECO:0000313" key="10">
    <source>
        <dbReference type="EMBL" id="GGG19725.1"/>
    </source>
</evidence>
<dbReference type="PROSITE" id="PS50893">
    <property type="entry name" value="ABC_TRANSPORTER_2"/>
    <property type="match status" value="1"/>
</dbReference>
<accession>A0ABQ1WA53</accession>
<dbReference type="InterPro" id="IPR003439">
    <property type="entry name" value="ABC_transporter-like_ATP-bd"/>
</dbReference>
<comment type="caution">
    <text evidence="10">The sequence shown here is derived from an EMBL/GenBank/DDBJ whole genome shotgun (WGS) entry which is preliminary data.</text>
</comment>
<protein>
    <submittedName>
        <fullName evidence="10">Multidrug ABC transporter ATP-binding protein</fullName>
    </submittedName>
</protein>
<evidence type="ECO:0000259" key="9">
    <source>
        <dbReference type="PROSITE" id="PS50929"/>
    </source>
</evidence>
<dbReference type="InterPro" id="IPR036640">
    <property type="entry name" value="ABC1_TM_sf"/>
</dbReference>
<dbReference type="Pfam" id="PF00664">
    <property type="entry name" value="ABC_membrane"/>
    <property type="match status" value="1"/>
</dbReference>
<feature type="domain" description="ABC transmembrane type-1" evidence="9">
    <location>
        <begin position="16"/>
        <end position="298"/>
    </location>
</feature>
<keyword evidence="6 7" id="KW-0472">Membrane</keyword>
<feature type="transmembrane region" description="Helical" evidence="7">
    <location>
        <begin position="235"/>
        <end position="258"/>
    </location>
</feature>
<gene>
    <name evidence="10" type="ORF">GCM10010913_47320</name>
</gene>
<dbReference type="InterPro" id="IPR027417">
    <property type="entry name" value="P-loop_NTPase"/>
</dbReference>
<name>A0ABQ1WA53_9BACL</name>
<dbReference type="Gene3D" id="1.20.1560.10">
    <property type="entry name" value="ABC transporter type 1, transmembrane domain"/>
    <property type="match status" value="1"/>
</dbReference>
<dbReference type="InterPro" id="IPR039421">
    <property type="entry name" value="Type_1_exporter"/>
</dbReference>
<keyword evidence="2 7" id="KW-0812">Transmembrane</keyword>
<dbReference type="PROSITE" id="PS00211">
    <property type="entry name" value="ABC_TRANSPORTER_1"/>
    <property type="match status" value="1"/>
</dbReference>
<dbReference type="RefSeq" id="WP_120463863.1">
    <property type="nucleotide sequence ID" value="NZ_BMIW01000059.1"/>
</dbReference>
<evidence type="ECO:0000256" key="7">
    <source>
        <dbReference type="SAM" id="Phobius"/>
    </source>
</evidence>
<dbReference type="SUPFAM" id="SSF52540">
    <property type="entry name" value="P-loop containing nucleoside triphosphate hydrolases"/>
    <property type="match status" value="1"/>
</dbReference>
<dbReference type="CDD" id="cd18548">
    <property type="entry name" value="ABC_6TM_Tm287_like"/>
    <property type="match status" value="1"/>
</dbReference>
<proteinExistence type="predicted"/>
<feature type="transmembrane region" description="Helical" evidence="7">
    <location>
        <begin position="126"/>
        <end position="149"/>
    </location>
</feature>
<evidence type="ECO:0000256" key="2">
    <source>
        <dbReference type="ARBA" id="ARBA00022692"/>
    </source>
</evidence>
<organism evidence="10 11">
    <name type="scientific">Paenibacillus aceti</name>
    <dbReference type="NCBI Taxonomy" id="1820010"/>
    <lineage>
        <taxon>Bacteria</taxon>
        <taxon>Bacillati</taxon>
        <taxon>Bacillota</taxon>
        <taxon>Bacilli</taxon>
        <taxon>Bacillales</taxon>
        <taxon>Paenibacillaceae</taxon>
        <taxon>Paenibacillus</taxon>
    </lineage>
</organism>
<feature type="transmembrane region" description="Helical" evidence="7">
    <location>
        <begin position="278"/>
        <end position="296"/>
    </location>
</feature>
<dbReference type="Gene3D" id="3.40.50.300">
    <property type="entry name" value="P-loop containing nucleotide triphosphate hydrolases"/>
    <property type="match status" value="1"/>
</dbReference>
<evidence type="ECO:0000313" key="11">
    <source>
        <dbReference type="Proteomes" id="UP000608420"/>
    </source>
</evidence>
<dbReference type="InterPro" id="IPR011527">
    <property type="entry name" value="ABC1_TM_dom"/>
</dbReference>
<comment type="subcellular location">
    <subcellularLocation>
        <location evidence="1">Cell membrane</location>
        <topology evidence="1">Multi-pass membrane protein</topology>
    </subcellularLocation>
</comment>
<sequence length="576" mass="63927">MMKLFRHLKPYKWLVIAAMMLVFFQSLAELYLPTLMSDIVNTGVVYGDTAYIWKVGGYMLLVAIGGMICAIGGSYFSSKAAMGFGKLMRGKVFQHVSNFSLEEFDKVGTASMITRTTNDITQIQQVLIMMLRMMMMAPMMCIGGVIMAVSKDATLTLVLVVIIPVLAAIIFGIVRKGIPLFKSIQKKIDRLNLVMREGLTGIRVIRSFNRTEHEKQRFDEANRDLTDTMIKVNKLMAYLMPVVMLVMNLSSVAIIWFGGLRIDARHMEVGDLMAFLQYAMQIMFSLVMVSMMFVLIPRASASAIRINEVLDMEPVIEDPVKPNAKSSSLRGQIEFQDVTFSYPGAEQPAVQNISFIANPGETTAIIGGTGSGKSTMINLIPRFYDVESGRILIDGVDVRDISQQELRRKIGYVPQKAVLFTGTIADNIRYGKEDATDEEVRHAAEIAQAAGFIAEMEQGYDSPIAQGGTNVSGGQKQRLSIARALVRDAEIYIFDDSFSALDFKTDAKLRAALKDETKEATVLIVAQRVSTVLNADRIIVLNESQIAGVGTHHELMETCEVYREIVYSQLSEEEIA</sequence>